<feature type="transmembrane region" description="Helical" evidence="1">
    <location>
        <begin position="20"/>
        <end position="38"/>
    </location>
</feature>
<sequence>MHMVNTAEQATRKPRPWGMIAALLLVAGIISFILYLWAYGAASDDYVKHPCPTPPVPWFVWATLWLAMSIFSAAFICFVIAAIAHWKVSKATSSAYLLGAFIALLPFTMLTDNYSNQYYGENGPKPCSGSSVTGPDS</sequence>
<keyword evidence="1" id="KW-0812">Transmembrane</keyword>
<comment type="caution">
    <text evidence="2">The sequence shown here is derived from an EMBL/GenBank/DDBJ whole genome shotgun (WGS) entry which is preliminary data.</text>
</comment>
<evidence type="ECO:0000256" key="1">
    <source>
        <dbReference type="SAM" id="Phobius"/>
    </source>
</evidence>
<gene>
    <name evidence="2" type="ORF">HMPREF9336_04171</name>
</gene>
<proteinExistence type="predicted"/>
<dbReference type="Proteomes" id="UP000004816">
    <property type="component" value="Unassembled WGS sequence"/>
</dbReference>
<dbReference type="EMBL" id="ACZI02000002">
    <property type="protein sequence ID" value="ERG69280.1"/>
    <property type="molecule type" value="Genomic_DNA"/>
</dbReference>
<keyword evidence="3" id="KW-1185">Reference proteome</keyword>
<feature type="transmembrane region" description="Helical" evidence="1">
    <location>
        <begin position="95"/>
        <end position="111"/>
    </location>
</feature>
<evidence type="ECO:0008006" key="4">
    <source>
        <dbReference type="Google" id="ProtNLM"/>
    </source>
</evidence>
<keyword evidence="1" id="KW-0472">Membrane</keyword>
<feature type="transmembrane region" description="Helical" evidence="1">
    <location>
        <begin position="58"/>
        <end position="83"/>
    </location>
</feature>
<keyword evidence="1" id="KW-1133">Transmembrane helix</keyword>
<reference evidence="2 3" key="1">
    <citation type="journal article" date="2011" name="Stand. Genomic Sci.">
        <title>High quality draft genome sequence of Segniliparus rugosus CDC 945(T)= (ATCC BAA-974(T)).</title>
        <authorList>
            <person name="Earl A.M."/>
            <person name="Desjardins C.A."/>
            <person name="Fitzgerald M.G."/>
            <person name="Arachchi H.M."/>
            <person name="Zeng Q."/>
            <person name="Mehta T."/>
            <person name="Griggs A."/>
            <person name="Birren B.W."/>
            <person name="Toney N.C."/>
            <person name="Carr J."/>
            <person name="Posey J."/>
            <person name="Butler W.R."/>
        </authorList>
    </citation>
    <scope>NUCLEOTIDE SEQUENCE [LARGE SCALE GENOMIC DNA]</scope>
    <source>
        <strain evidence="3">ATCC BAA-974 / DSM 45345 / CCUG 50838 / CIP 108380 / JCM 13579 / CDC 945</strain>
    </source>
</reference>
<protein>
    <recommendedName>
        <fullName evidence="4">Transmembrane protein</fullName>
    </recommendedName>
</protein>
<evidence type="ECO:0000313" key="3">
    <source>
        <dbReference type="Proteomes" id="UP000004816"/>
    </source>
</evidence>
<dbReference type="AlphaFoldDB" id="U1M2F3"/>
<accession>U1M2F3</accession>
<dbReference type="HOGENOM" id="CLU_1863783_0_0_11"/>
<dbReference type="STRING" id="679197.HMPREF9336_04171"/>
<evidence type="ECO:0000313" key="2">
    <source>
        <dbReference type="EMBL" id="ERG69280.1"/>
    </source>
</evidence>
<name>U1M2F3_SEGRC</name>
<organism evidence="2 3">
    <name type="scientific">Segniliparus rugosus (strain ATCC BAA-974 / DSM 45345 / CCUG 50838 / CIP 108380 / JCM 13579 / CDC 945)</name>
    <dbReference type="NCBI Taxonomy" id="679197"/>
    <lineage>
        <taxon>Bacteria</taxon>
        <taxon>Bacillati</taxon>
        <taxon>Actinomycetota</taxon>
        <taxon>Actinomycetes</taxon>
        <taxon>Mycobacteriales</taxon>
        <taxon>Segniliparaceae</taxon>
        <taxon>Segniliparus</taxon>
    </lineage>
</organism>